<protein>
    <submittedName>
        <fullName evidence="1">Uncharacterized protein</fullName>
    </submittedName>
</protein>
<dbReference type="AlphaFoldDB" id="A0A547Q0J8"/>
<dbReference type="EMBL" id="VFSV01000015">
    <property type="protein sequence ID" value="TRD19818.1"/>
    <property type="molecule type" value="Genomic_DNA"/>
</dbReference>
<dbReference type="SUPFAM" id="SSF49899">
    <property type="entry name" value="Concanavalin A-like lectins/glucanases"/>
    <property type="match status" value="1"/>
</dbReference>
<sequence length="258" mass="27179">MRIAIGCDLAQTMPTAEGGAPPVDQELNVHYGQNAGEILLHLPLSDPSHMTIVADNIVQTVASLGGGSYPDATGSQITWTGSETLFKTGTADNEKLLLSTALDLDGGHILIPLKIYTAASGTARFFGEDDRASNGATGAVLIHISETEKSIRFLKGGVLVHASGSFTVADNAWAMLEIRVQGGQCSIWHNGGMVDLAPWSPGGYLIDCIGHARQENGKSWQGSIGDVVFIPVSDDHNHVSPEPAALAARSYLMSLYAL</sequence>
<evidence type="ECO:0000313" key="2">
    <source>
        <dbReference type="Proteomes" id="UP000318590"/>
    </source>
</evidence>
<comment type="caution">
    <text evidence="1">The sequence shown here is derived from an EMBL/GenBank/DDBJ whole genome shotgun (WGS) entry which is preliminary data.</text>
</comment>
<name>A0A547Q0J8_9RHOB</name>
<dbReference type="Proteomes" id="UP000318590">
    <property type="component" value="Unassembled WGS sequence"/>
</dbReference>
<keyword evidence="2" id="KW-1185">Reference proteome</keyword>
<reference evidence="1 2" key="1">
    <citation type="submission" date="2019-06" db="EMBL/GenBank/DDBJ databases">
        <title>Paenimaribius caenipelagi gen. nov., sp. nov., isolated from a tidal flat.</title>
        <authorList>
            <person name="Yoon J.-H."/>
        </authorList>
    </citation>
    <scope>NUCLEOTIDE SEQUENCE [LARGE SCALE GENOMIC DNA]</scope>
    <source>
        <strain evidence="1 2">JBTF-M29</strain>
    </source>
</reference>
<dbReference type="InterPro" id="IPR013320">
    <property type="entry name" value="ConA-like_dom_sf"/>
</dbReference>
<dbReference type="RefSeq" id="WP_142834727.1">
    <property type="nucleotide sequence ID" value="NZ_VFSV01000015.1"/>
</dbReference>
<proteinExistence type="predicted"/>
<evidence type="ECO:0000313" key="1">
    <source>
        <dbReference type="EMBL" id="TRD19818.1"/>
    </source>
</evidence>
<organism evidence="1 2">
    <name type="scientific">Palleronia caenipelagi</name>
    <dbReference type="NCBI Taxonomy" id="2489174"/>
    <lineage>
        <taxon>Bacteria</taxon>
        <taxon>Pseudomonadati</taxon>
        <taxon>Pseudomonadota</taxon>
        <taxon>Alphaproteobacteria</taxon>
        <taxon>Rhodobacterales</taxon>
        <taxon>Roseobacteraceae</taxon>
        <taxon>Palleronia</taxon>
    </lineage>
</organism>
<accession>A0A547Q0J8</accession>
<gene>
    <name evidence="1" type="ORF">FEV53_10260</name>
</gene>